<keyword evidence="2" id="KW-0732">Signal</keyword>
<organism evidence="3 4">
    <name type="scientific">Sorangium cellulosum</name>
    <name type="common">Polyangium cellulosum</name>
    <dbReference type="NCBI Taxonomy" id="56"/>
    <lineage>
        <taxon>Bacteria</taxon>
        <taxon>Pseudomonadati</taxon>
        <taxon>Myxococcota</taxon>
        <taxon>Polyangia</taxon>
        <taxon>Polyangiales</taxon>
        <taxon>Polyangiaceae</taxon>
        <taxon>Sorangium</taxon>
    </lineage>
</organism>
<evidence type="ECO:0008006" key="5">
    <source>
        <dbReference type="Google" id="ProtNLM"/>
    </source>
</evidence>
<accession>A0A4P2QC58</accession>
<dbReference type="OrthoDB" id="8562597at2"/>
<sequence length="117" mass="11486">MLHRAASSAMFLVLLGALGAGCQGAKSGAPTATPAESGRGAEGGGAPSPADTGEGAPDTGAPGAGAPETGGQPGCVDTPFLKYVGQGHDECARIRFVCEPGWIYFSDDCGCGCTKQP</sequence>
<gene>
    <name evidence="3" type="ORF">SOCEGT47_072730</name>
</gene>
<protein>
    <recommendedName>
        <fullName evidence="5">Secreted protein</fullName>
    </recommendedName>
</protein>
<dbReference type="Proteomes" id="UP000295781">
    <property type="component" value="Chromosome"/>
</dbReference>
<evidence type="ECO:0000313" key="4">
    <source>
        <dbReference type="Proteomes" id="UP000295781"/>
    </source>
</evidence>
<name>A0A4P2QC58_SORCE</name>
<dbReference type="EMBL" id="CP012670">
    <property type="protein sequence ID" value="AUX26703.1"/>
    <property type="molecule type" value="Genomic_DNA"/>
</dbReference>
<proteinExistence type="predicted"/>
<feature type="chain" id="PRO_5020469128" description="Secreted protein" evidence="2">
    <location>
        <begin position="20"/>
        <end position="117"/>
    </location>
</feature>
<feature type="signal peptide" evidence="2">
    <location>
        <begin position="1"/>
        <end position="19"/>
    </location>
</feature>
<evidence type="ECO:0000313" key="3">
    <source>
        <dbReference type="EMBL" id="AUX26703.1"/>
    </source>
</evidence>
<feature type="region of interest" description="Disordered" evidence="1">
    <location>
        <begin position="23"/>
        <end position="73"/>
    </location>
</feature>
<evidence type="ECO:0000256" key="1">
    <source>
        <dbReference type="SAM" id="MobiDB-lite"/>
    </source>
</evidence>
<dbReference type="PROSITE" id="PS51257">
    <property type="entry name" value="PROKAR_LIPOPROTEIN"/>
    <property type="match status" value="1"/>
</dbReference>
<feature type="compositionally biased region" description="Low complexity" evidence="1">
    <location>
        <begin position="47"/>
        <end position="70"/>
    </location>
</feature>
<dbReference type="AlphaFoldDB" id="A0A4P2QC58"/>
<reference evidence="3 4" key="1">
    <citation type="submission" date="2015-09" db="EMBL/GenBank/DDBJ databases">
        <title>Sorangium comparison.</title>
        <authorList>
            <person name="Zaburannyi N."/>
            <person name="Bunk B."/>
            <person name="Overmann J."/>
            <person name="Mueller R."/>
        </authorList>
    </citation>
    <scope>NUCLEOTIDE SEQUENCE [LARGE SCALE GENOMIC DNA]</scope>
    <source>
        <strain evidence="3 4">So ceGT47</strain>
    </source>
</reference>
<evidence type="ECO:0000256" key="2">
    <source>
        <dbReference type="SAM" id="SignalP"/>
    </source>
</evidence>
<dbReference type="RefSeq" id="WP_129354477.1">
    <property type="nucleotide sequence ID" value="NZ_CP012670.1"/>
</dbReference>